<gene>
    <name evidence="2" type="ORF">Tco_0990362</name>
</gene>
<comment type="caution">
    <text evidence="2">The sequence shown here is derived from an EMBL/GenBank/DDBJ whole genome shotgun (WGS) entry which is preliminary data.</text>
</comment>
<evidence type="ECO:0000313" key="3">
    <source>
        <dbReference type="Proteomes" id="UP001151760"/>
    </source>
</evidence>
<name>A0ABQ5EX18_9ASTR</name>
<proteinExistence type="predicted"/>
<feature type="compositionally biased region" description="Polar residues" evidence="1">
    <location>
        <begin position="41"/>
        <end position="54"/>
    </location>
</feature>
<reference evidence="2" key="1">
    <citation type="journal article" date="2022" name="Int. J. Mol. Sci.">
        <title>Draft Genome of Tanacetum Coccineum: Genomic Comparison of Closely Related Tanacetum-Family Plants.</title>
        <authorList>
            <person name="Yamashiro T."/>
            <person name="Shiraishi A."/>
            <person name="Nakayama K."/>
            <person name="Satake H."/>
        </authorList>
    </citation>
    <scope>NUCLEOTIDE SEQUENCE</scope>
</reference>
<evidence type="ECO:0000256" key="1">
    <source>
        <dbReference type="SAM" id="MobiDB-lite"/>
    </source>
</evidence>
<sequence length="550" mass="61939">MRLEVLRYSTTPAQLYQVATVDPPRLDGTASVFRERRDISDSSASVTHAVQSPPQTGPKMFEGMPVDQLMEEFDMVTAQQAALVAQLRARFSSERSRSVQKDEEILLLKTTSWLAKSSGESRGLQGSCPCACEFWRGEGKNNHFAGLEEFRQRVEGLLEKQEEKLRKLSIEYDEELYPHMLSAIAERKWLISHAVHWHGGKEEEAVGGTAENKLLDCVLPHRNFNPPAAKGRDQAIVDTPLVEWAMVRNERRYEDTISKYDSLRRCGVFAGYPFVMRVSVALAYVFDDMGSLCAKRVDAILSRHRFFFCSPLRDLPNGGIYQSLGLADLVLVGVLNHVVLFRRYSAQHTWLATKVSPHLLWLRKLIRAAMCSHAIRVRTLPSLFMVLNSKRFSASMVLGVSLRSGEGTAAVSGFSIENPLVLSFHCCAEFRVKASSASVVQRKSPFFVHFLSVLNKGSDLSADLDRNLFKPANFPFNDWTSFIVRGEGSWMTAFVFSGHGLMCQVSDVQPHPTAIHALFDLNWSWRASHGNSIFRMIHASRVYVPPPEWP</sequence>
<evidence type="ECO:0000313" key="2">
    <source>
        <dbReference type="EMBL" id="GJT55308.1"/>
    </source>
</evidence>
<dbReference type="Proteomes" id="UP001151760">
    <property type="component" value="Unassembled WGS sequence"/>
</dbReference>
<accession>A0ABQ5EX18</accession>
<organism evidence="2 3">
    <name type="scientific">Tanacetum coccineum</name>
    <dbReference type="NCBI Taxonomy" id="301880"/>
    <lineage>
        <taxon>Eukaryota</taxon>
        <taxon>Viridiplantae</taxon>
        <taxon>Streptophyta</taxon>
        <taxon>Embryophyta</taxon>
        <taxon>Tracheophyta</taxon>
        <taxon>Spermatophyta</taxon>
        <taxon>Magnoliopsida</taxon>
        <taxon>eudicotyledons</taxon>
        <taxon>Gunneridae</taxon>
        <taxon>Pentapetalae</taxon>
        <taxon>asterids</taxon>
        <taxon>campanulids</taxon>
        <taxon>Asterales</taxon>
        <taxon>Asteraceae</taxon>
        <taxon>Asteroideae</taxon>
        <taxon>Anthemideae</taxon>
        <taxon>Anthemidinae</taxon>
        <taxon>Tanacetum</taxon>
    </lineage>
</organism>
<dbReference type="EMBL" id="BQNB010016746">
    <property type="protein sequence ID" value="GJT55308.1"/>
    <property type="molecule type" value="Genomic_DNA"/>
</dbReference>
<keyword evidence="3" id="KW-1185">Reference proteome</keyword>
<feature type="region of interest" description="Disordered" evidence="1">
    <location>
        <begin position="39"/>
        <end position="59"/>
    </location>
</feature>
<reference evidence="2" key="2">
    <citation type="submission" date="2022-01" db="EMBL/GenBank/DDBJ databases">
        <authorList>
            <person name="Yamashiro T."/>
            <person name="Shiraishi A."/>
            <person name="Satake H."/>
            <person name="Nakayama K."/>
        </authorList>
    </citation>
    <scope>NUCLEOTIDE SEQUENCE</scope>
</reference>
<protein>
    <submittedName>
        <fullName evidence="2">Uncharacterized protein</fullName>
    </submittedName>
</protein>